<dbReference type="Pfam" id="PF01497">
    <property type="entry name" value="Peripla_BP_2"/>
    <property type="match status" value="1"/>
</dbReference>
<evidence type="ECO:0000313" key="3">
    <source>
        <dbReference type="EMBL" id="PHI30534.1"/>
    </source>
</evidence>
<dbReference type="RefSeq" id="WP_029092743.1">
    <property type="nucleotide sequence ID" value="NZ_CAADJA010000002.1"/>
</dbReference>
<reference evidence="4 6" key="3">
    <citation type="submission" date="2019-03" db="EMBL/GenBank/DDBJ databases">
        <authorList>
            <consortium name="Pathogen Informatics"/>
        </authorList>
    </citation>
    <scope>NUCLEOTIDE SEQUENCE [LARGE SCALE GENOMIC DNA]</scope>
    <source>
        <strain evidence="4 6">NCTC12282</strain>
    </source>
</reference>
<reference evidence="3" key="1">
    <citation type="submission" date="2017-09" db="EMBL/GenBank/DDBJ databases">
        <title>FDA dAtabase for Regulatory Grade micrObial Sequences (FDA-ARGOS): Supporting development and validation of Infectious Disease Dx tests.</title>
        <authorList>
            <person name="Minogue T."/>
            <person name="Wolcott M."/>
            <person name="Wasieloski L."/>
            <person name="Aguilar W."/>
            <person name="Moore D."/>
            <person name="Tallon L.J."/>
            <person name="Sadzewicz L."/>
            <person name="Ott S."/>
            <person name="Zhao X."/>
            <person name="Nagaraj S."/>
            <person name="Vavikolanu K."/>
            <person name="Aluvathingal J."/>
            <person name="Nadendla S."/>
            <person name="Sichtig H."/>
        </authorList>
    </citation>
    <scope>NUCLEOTIDE SEQUENCE</scope>
    <source>
        <strain evidence="3">FDAARGOS_387</strain>
    </source>
</reference>
<dbReference type="EMBL" id="PDDX01000001">
    <property type="protein sequence ID" value="PHI30534.1"/>
    <property type="molecule type" value="Genomic_DNA"/>
</dbReference>
<evidence type="ECO:0000256" key="1">
    <source>
        <dbReference type="SAM" id="SignalP"/>
    </source>
</evidence>
<proteinExistence type="predicted"/>
<feature type="chain" id="PRO_5033756601" evidence="1">
    <location>
        <begin position="20"/>
        <end position="279"/>
    </location>
</feature>
<keyword evidence="1" id="KW-0732">Signal</keyword>
<dbReference type="PROSITE" id="PS50983">
    <property type="entry name" value="FE_B12_PBP"/>
    <property type="match status" value="1"/>
</dbReference>
<dbReference type="Proteomes" id="UP000224974">
    <property type="component" value="Unassembled WGS sequence"/>
</dbReference>
<dbReference type="AlphaFoldDB" id="A0A2C6DP09"/>
<dbReference type="SUPFAM" id="SSF53807">
    <property type="entry name" value="Helical backbone' metal receptor"/>
    <property type="match status" value="1"/>
</dbReference>
<evidence type="ECO:0000313" key="6">
    <source>
        <dbReference type="Proteomes" id="UP000373449"/>
    </source>
</evidence>
<protein>
    <submittedName>
        <fullName evidence="3">Hemin ABC transporter substrate-binding protein</fullName>
    </submittedName>
    <submittedName>
        <fullName evidence="4">Hemin-binding periplasmic protein hmuT</fullName>
    </submittedName>
</protein>
<sequence length="279" mass="30044">MMKIISGLLLLALPLLAQSQDRIIIAGGSLTEIVYALGAGDRVIAVDQTSGYPPQVGSLPQIGYWKQLNTEGILSLKPDLFMTWSDAEPNWVLQQLAQQSVNVSLFKRIPATVEQLCINISQVAKILDLKPQGERLIADIKQKIDRVTIEVSKQPEKVRVLFLLSIGGGSPQIAGQGSIADGIITLAGGTNAATHSQYKQYSGESIIATRPDIIVVTKQSMESTDGLKSLEATPGVVQTPAWRNQRIVAVDQATLLGMGPRVAEAVDELYRGFYPAAAK</sequence>
<gene>
    <name evidence="4" type="primary">hmuT_2</name>
    <name evidence="3" type="ORF">CRN84_14900</name>
    <name evidence="4" type="ORF">NCTC12282_04217</name>
</gene>
<dbReference type="PANTHER" id="PTHR30535:SF4">
    <property type="entry name" value="HEMIN-BINDING PERIPLASMIC PROTEIN HMUT"/>
    <property type="match status" value="1"/>
</dbReference>
<feature type="signal peptide" evidence="1">
    <location>
        <begin position="1"/>
        <end position="19"/>
    </location>
</feature>
<organism evidence="3 5">
    <name type="scientific">Budvicia aquatica</name>
    <dbReference type="NCBI Taxonomy" id="82979"/>
    <lineage>
        <taxon>Bacteria</taxon>
        <taxon>Pseudomonadati</taxon>
        <taxon>Pseudomonadota</taxon>
        <taxon>Gammaproteobacteria</taxon>
        <taxon>Enterobacterales</taxon>
        <taxon>Budviciaceae</taxon>
        <taxon>Budvicia</taxon>
    </lineage>
</organism>
<evidence type="ECO:0000259" key="2">
    <source>
        <dbReference type="PROSITE" id="PS50983"/>
    </source>
</evidence>
<accession>A0A2C6DP09</accession>
<keyword evidence="5" id="KW-1185">Reference proteome</keyword>
<evidence type="ECO:0000313" key="4">
    <source>
        <dbReference type="EMBL" id="VFS49864.1"/>
    </source>
</evidence>
<evidence type="ECO:0000313" key="5">
    <source>
        <dbReference type="Proteomes" id="UP000224974"/>
    </source>
</evidence>
<feature type="domain" description="Fe/B12 periplasmic-binding" evidence="2">
    <location>
        <begin position="22"/>
        <end position="277"/>
    </location>
</feature>
<dbReference type="OrthoDB" id="9797736at2"/>
<dbReference type="Gene3D" id="3.40.50.1980">
    <property type="entry name" value="Nitrogenase molybdenum iron protein domain"/>
    <property type="match status" value="2"/>
</dbReference>
<reference evidence="5" key="2">
    <citation type="submission" date="2017-09" db="EMBL/GenBank/DDBJ databases">
        <title>FDA dAtabase for Regulatory Grade micrObial Sequences (FDA-ARGOS): Supporting development and validation of Infectious Disease Dx tests.</title>
        <authorList>
            <person name="Minogue T."/>
            <person name="Wolcott M."/>
            <person name="Wasieloski L."/>
            <person name="Aguilar W."/>
            <person name="Moore D."/>
            <person name="Tallon L."/>
            <person name="Sadzewicz L."/>
            <person name="Ott S."/>
            <person name="Zhao X."/>
            <person name="Nagaraj S."/>
            <person name="Vavikolanu K."/>
            <person name="Aluvathingal J."/>
            <person name="Nadendla S."/>
            <person name="Sichtig H."/>
        </authorList>
    </citation>
    <scope>NUCLEOTIDE SEQUENCE [LARGE SCALE GENOMIC DNA]</scope>
    <source>
        <strain evidence="5">FDAARGOS_387</strain>
    </source>
</reference>
<dbReference type="InterPro" id="IPR050902">
    <property type="entry name" value="ABC_Transporter_SBP"/>
</dbReference>
<name>A0A2C6DP09_9GAMM</name>
<dbReference type="InterPro" id="IPR002491">
    <property type="entry name" value="ABC_transptr_periplasmic_BD"/>
</dbReference>
<dbReference type="EMBL" id="CAADJA010000002">
    <property type="protein sequence ID" value="VFS49864.1"/>
    <property type="molecule type" value="Genomic_DNA"/>
</dbReference>
<dbReference type="PANTHER" id="PTHR30535">
    <property type="entry name" value="VITAMIN B12-BINDING PROTEIN"/>
    <property type="match status" value="1"/>
</dbReference>
<dbReference type="Proteomes" id="UP000373449">
    <property type="component" value="Unassembled WGS sequence"/>
</dbReference>
<dbReference type="STRING" id="1111728.GCA_000427805_00087"/>